<protein>
    <submittedName>
        <fullName evidence="1">Uncharacterized protein</fullName>
    </submittedName>
</protein>
<reference evidence="1" key="1">
    <citation type="submission" date="2017-11" db="EMBL/GenBank/DDBJ databases">
        <title>Three new genomes from thermophilic consortium.</title>
        <authorList>
            <person name="Quaggio R."/>
            <person name="Amgarten D."/>
            <person name="Setubal J.C."/>
        </authorList>
    </citation>
    <scope>NUCLEOTIDE SEQUENCE</scope>
    <source>
        <strain evidence="1">ZCTH01-B2</strain>
    </source>
</reference>
<organism evidence="1 2">
    <name type="scientific">Symbiobacterium thermophilum</name>
    <dbReference type="NCBI Taxonomy" id="2734"/>
    <lineage>
        <taxon>Bacteria</taxon>
        <taxon>Bacillati</taxon>
        <taxon>Bacillota</taxon>
        <taxon>Clostridia</taxon>
        <taxon>Eubacteriales</taxon>
        <taxon>Symbiobacteriaceae</taxon>
        <taxon>Symbiobacterium</taxon>
    </lineage>
</organism>
<proteinExistence type="predicted"/>
<sequence>MPNFREWTPSEIMAQMPEARSVLAKHFGREGISTASGFRLRDLARQKDVELSDVIRDLNDVARATGMPW</sequence>
<dbReference type="RefSeq" id="WP_043713783.1">
    <property type="nucleotide sequence ID" value="NZ_JACSIR010000014.1"/>
</dbReference>
<comment type="caution">
    <text evidence="1">The sequence shown here is derived from an EMBL/GenBank/DDBJ whole genome shotgun (WGS) entry which is preliminary data.</text>
</comment>
<dbReference type="EMBL" id="PIUK01000063">
    <property type="protein sequence ID" value="MBY6276177.1"/>
    <property type="molecule type" value="Genomic_DNA"/>
</dbReference>
<accession>A0A953I3C9</accession>
<evidence type="ECO:0000313" key="1">
    <source>
        <dbReference type="EMBL" id="MBY6276177.1"/>
    </source>
</evidence>
<evidence type="ECO:0000313" key="2">
    <source>
        <dbReference type="Proteomes" id="UP000732377"/>
    </source>
</evidence>
<gene>
    <name evidence="1" type="ORF">CWE10_08145</name>
</gene>
<dbReference type="AlphaFoldDB" id="A0A953I3C9"/>
<dbReference type="Proteomes" id="UP000732377">
    <property type="component" value="Unassembled WGS sequence"/>
</dbReference>
<name>A0A953I3C9_SYMTR</name>